<dbReference type="AlphaFoldDB" id="A0A7Y9JSE7"/>
<dbReference type="Pfam" id="PF04655">
    <property type="entry name" value="APH_6_hur"/>
    <property type="match status" value="1"/>
</dbReference>
<name>A0A7Y9JSE7_9ACTN</name>
<dbReference type="Proteomes" id="UP000516957">
    <property type="component" value="Unassembled WGS sequence"/>
</dbReference>
<dbReference type="SUPFAM" id="SSF56112">
    <property type="entry name" value="Protein kinase-like (PK-like)"/>
    <property type="match status" value="1"/>
</dbReference>
<dbReference type="RefSeq" id="WP_179616956.1">
    <property type="nucleotide sequence ID" value="NZ_CP059163.1"/>
</dbReference>
<dbReference type="GO" id="GO:0050300">
    <property type="term" value="F:aminoglycoside 6-kinase activity"/>
    <property type="evidence" value="ECO:0007669"/>
    <property type="project" value="UniProtKB-EC"/>
</dbReference>
<evidence type="ECO:0000313" key="2">
    <source>
        <dbReference type="Proteomes" id="UP000516957"/>
    </source>
</evidence>
<keyword evidence="1" id="KW-0808">Transferase</keyword>
<dbReference type="InterPro" id="IPR011009">
    <property type="entry name" value="Kinase-like_dom_sf"/>
</dbReference>
<protein>
    <submittedName>
        <fullName evidence="1">Streptomycin 6-kinase</fullName>
        <ecNumber evidence="1">2.7.1.72</ecNumber>
    </submittedName>
</protein>
<reference evidence="1 2" key="1">
    <citation type="submission" date="2020-07" db="EMBL/GenBank/DDBJ databases">
        <title>Sequencing the genomes of 1000 actinobacteria strains.</title>
        <authorList>
            <person name="Klenk H.-P."/>
        </authorList>
    </citation>
    <scope>NUCLEOTIDE SEQUENCE [LARGE SCALE GENOMIC DNA]</scope>
    <source>
        <strain evidence="1 2">DSM 18965</strain>
    </source>
</reference>
<proteinExistence type="predicted"/>
<dbReference type="InterPro" id="IPR006748">
    <property type="entry name" value="NH2Glyco/OHUrea_AB-resist_kin"/>
</dbReference>
<gene>
    <name evidence="1" type="ORF">BKA08_003753</name>
</gene>
<dbReference type="EMBL" id="JACCBE010000001">
    <property type="protein sequence ID" value="NYD59515.1"/>
    <property type="molecule type" value="Genomic_DNA"/>
</dbReference>
<comment type="caution">
    <text evidence="1">The sequence shown here is derived from an EMBL/GenBank/DDBJ whole genome shotgun (WGS) entry which is preliminary data.</text>
</comment>
<keyword evidence="1" id="KW-0418">Kinase</keyword>
<keyword evidence="2" id="KW-1185">Reference proteome</keyword>
<accession>A0A7Y9JSE7</accession>
<dbReference type="GO" id="GO:0019748">
    <property type="term" value="P:secondary metabolic process"/>
    <property type="evidence" value="ECO:0007669"/>
    <property type="project" value="InterPro"/>
</dbReference>
<sequence length="310" mass="34075">MTWPHPLPEPVLAFADRGPAWAAYVDALPGLLGDLLGEWSLEAAGETWWGHTAVVLPVRDADGSPAVLKVAFPDDETEHEALALQRWGGHGAVRLQRADPRRRALLLERLERTDLADLWDVQACEEVGALYGRLHVPAPPRLRRLTDHVGRYVEPLRALPPAAPLPRRMVEQCLSLIGDLAGDERSDGVLVHGDLHYANVLAAGPDHHTDWVAIDPKPLSGDPHWEPAPLLWNRWEELAGDVRGGIRRRFHAIVDAAGLDEDRAVAWTVVRQVLAVLWVVQAAVERGSALDAADRAVVTRMLSVAKAVQE</sequence>
<organism evidence="1 2">
    <name type="scientific">Nocardioides marinisabuli</name>
    <dbReference type="NCBI Taxonomy" id="419476"/>
    <lineage>
        <taxon>Bacteria</taxon>
        <taxon>Bacillati</taxon>
        <taxon>Actinomycetota</taxon>
        <taxon>Actinomycetes</taxon>
        <taxon>Propionibacteriales</taxon>
        <taxon>Nocardioidaceae</taxon>
        <taxon>Nocardioides</taxon>
    </lineage>
</organism>
<evidence type="ECO:0000313" key="1">
    <source>
        <dbReference type="EMBL" id="NYD59515.1"/>
    </source>
</evidence>
<dbReference type="EC" id="2.7.1.72" evidence="1"/>